<feature type="region of interest" description="Disordered" evidence="1">
    <location>
        <begin position="17"/>
        <end position="41"/>
    </location>
</feature>
<evidence type="ECO:0000256" key="1">
    <source>
        <dbReference type="SAM" id="MobiDB-lite"/>
    </source>
</evidence>
<sequence>MAKNYLHRNLFHRITRTLPSSPCPSRPSTPARRVASAPSELHDPCLDSKII</sequence>
<organism evidence="2 3">
    <name type="scientific">Pyramidobacter piscolens W5455</name>
    <dbReference type="NCBI Taxonomy" id="352165"/>
    <lineage>
        <taxon>Bacteria</taxon>
        <taxon>Thermotogati</taxon>
        <taxon>Synergistota</taxon>
        <taxon>Synergistia</taxon>
        <taxon>Synergistales</taxon>
        <taxon>Dethiosulfovibrionaceae</taxon>
        <taxon>Pyramidobacter</taxon>
    </lineage>
</organism>
<comment type="caution">
    <text evidence="2">The sequence shown here is derived from an EMBL/GenBank/DDBJ whole genome shotgun (WGS) entry which is preliminary data.</text>
</comment>
<gene>
    <name evidence="2" type="ORF">HMPREF7215_2059</name>
</gene>
<dbReference type="EMBL" id="ADFP01000024">
    <property type="protein sequence ID" value="EFB91676.1"/>
    <property type="molecule type" value="Genomic_DNA"/>
</dbReference>
<protein>
    <submittedName>
        <fullName evidence="2">Uncharacterized protein</fullName>
    </submittedName>
</protein>
<proteinExistence type="predicted"/>
<evidence type="ECO:0000313" key="3">
    <source>
        <dbReference type="Proteomes" id="UP000006462"/>
    </source>
</evidence>
<dbReference type="Proteomes" id="UP000006462">
    <property type="component" value="Unassembled WGS sequence"/>
</dbReference>
<reference evidence="2 3" key="1">
    <citation type="submission" date="2009-12" db="EMBL/GenBank/DDBJ databases">
        <authorList>
            <person name="Shrivastava S."/>
            <person name="Madupu R."/>
            <person name="Durkin A.S."/>
            <person name="Torralba M."/>
            <person name="Methe B."/>
            <person name="Sutton G.G."/>
            <person name="Strausberg R.L."/>
            <person name="Nelson K.E."/>
        </authorList>
    </citation>
    <scope>NUCLEOTIDE SEQUENCE [LARGE SCALE GENOMIC DNA]</scope>
    <source>
        <strain evidence="2 3">W5455</strain>
    </source>
</reference>
<keyword evidence="3" id="KW-1185">Reference proteome</keyword>
<name>A0ABM9ZXT9_9BACT</name>
<accession>A0ABM9ZXT9</accession>
<evidence type="ECO:0000313" key="2">
    <source>
        <dbReference type="EMBL" id="EFB91676.1"/>
    </source>
</evidence>